<evidence type="ECO:0000256" key="1">
    <source>
        <dbReference type="ARBA" id="ARBA00022448"/>
    </source>
</evidence>
<dbReference type="EC" id="3.6.3.27" evidence="5"/>
<proteinExistence type="predicted"/>
<name>E0SR51_IGNAA</name>
<dbReference type="GO" id="GO:0005315">
    <property type="term" value="F:phosphate transmembrane transporter activity"/>
    <property type="evidence" value="ECO:0007669"/>
    <property type="project" value="InterPro"/>
</dbReference>
<gene>
    <name evidence="5" type="ordered locus">Igag_0357</name>
</gene>
<dbReference type="InterPro" id="IPR003439">
    <property type="entry name" value="ABC_transporter-like_ATP-bd"/>
</dbReference>
<sequence>MSEYILIVKDLMIRIGGREIVKGISLEVPRNTVFAIMGPSGSGKSTLLRAINRLLDLYEDVRIEGKIYVNGIDVYSPTTDPLEVRRMVGMVFQIPNPLPHLSIYENVALGPKMNRIARNKKELDEIVRWALEKAYLWDEVKDRLHAPAAKLSGGQQQRLCIARALAMKPKLLLMDEPTSNLDPVATSKIEELMIELKKDITIVLVTHNPYQAARVSDYVTFIYDGRVIETGRTGEVFTRPRHELTEKYITGRMG</sequence>
<reference evidence="5 6" key="1">
    <citation type="journal article" date="2010" name="Stand. Genomic Sci.">
        <title>Complete genome sequence of Ignisphaera aggregans type strain (AQ1.S1).</title>
        <authorList>
            <person name="Goker M."/>
            <person name="Held B."/>
            <person name="Lapidus A."/>
            <person name="Nolan M."/>
            <person name="Spring S."/>
            <person name="Yasawong M."/>
            <person name="Lucas S."/>
            <person name="Glavina Del Rio T."/>
            <person name="Tice H."/>
            <person name="Cheng J.F."/>
            <person name="Goodwin L."/>
            <person name="Tapia R."/>
            <person name="Pitluck S."/>
            <person name="Liolios K."/>
            <person name="Ivanova N."/>
            <person name="Mavromatis K."/>
            <person name="Mikhailova N."/>
            <person name="Pati A."/>
            <person name="Chen A."/>
            <person name="Palaniappan K."/>
            <person name="Brambilla E."/>
            <person name="Land M."/>
            <person name="Hauser L."/>
            <person name="Chang Y.J."/>
            <person name="Jeffries C.D."/>
            <person name="Brettin T."/>
            <person name="Detter J.C."/>
            <person name="Han C."/>
            <person name="Rohde M."/>
            <person name="Sikorski J."/>
            <person name="Woyke T."/>
            <person name="Bristow J."/>
            <person name="Eisen J.A."/>
            <person name="Markowitz V."/>
            <person name="Hugenholtz P."/>
            <person name="Kyrpides N.C."/>
            <person name="Klenk H.P."/>
        </authorList>
    </citation>
    <scope>NUCLEOTIDE SEQUENCE [LARGE SCALE GENOMIC DNA]</scope>
    <source>
        <strain evidence="6">DSM 17230 / JCM 13409 / AQ1.S1</strain>
    </source>
</reference>
<dbReference type="InterPro" id="IPR003593">
    <property type="entry name" value="AAA+_ATPase"/>
</dbReference>
<dbReference type="CDD" id="cd03260">
    <property type="entry name" value="ABC_PstB_phosphate_transporter"/>
    <property type="match status" value="1"/>
</dbReference>
<dbReference type="STRING" id="583356.Igag_0357"/>
<keyword evidence="3 5" id="KW-0067">ATP-binding</keyword>
<dbReference type="EMBL" id="CP002098">
    <property type="protein sequence ID" value="ADM27200.1"/>
    <property type="molecule type" value="Genomic_DNA"/>
</dbReference>
<accession>E0SR51</accession>
<dbReference type="InterPro" id="IPR017871">
    <property type="entry name" value="ABC_transporter-like_CS"/>
</dbReference>
<dbReference type="KEGG" id="iag:Igag_0357"/>
<organism evidence="5 6">
    <name type="scientific">Ignisphaera aggregans (strain DSM 17230 / JCM 13409 / AQ1.S1)</name>
    <dbReference type="NCBI Taxonomy" id="583356"/>
    <lineage>
        <taxon>Archaea</taxon>
        <taxon>Thermoproteota</taxon>
        <taxon>Thermoprotei</taxon>
        <taxon>Desulfurococcales</taxon>
        <taxon>Desulfurococcaceae</taxon>
        <taxon>Ignisphaera</taxon>
    </lineage>
</organism>
<dbReference type="NCBIfam" id="TIGR00972">
    <property type="entry name" value="3a0107s01c2"/>
    <property type="match status" value="1"/>
</dbReference>
<dbReference type="GO" id="GO:0016887">
    <property type="term" value="F:ATP hydrolysis activity"/>
    <property type="evidence" value="ECO:0007669"/>
    <property type="project" value="InterPro"/>
</dbReference>
<evidence type="ECO:0000259" key="4">
    <source>
        <dbReference type="PROSITE" id="PS50893"/>
    </source>
</evidence>
<dbReference type="GO" id="GO:0016020">
    <property type="term" value="C:membrane"/>
    <property type="evidence" value="ECO:0007669"/>
    <property type="project" value="InterPro"/>
</dbReference>
<dbReference type="HOGENOM" id="CLU_000604_1_22_2"/>
<dbReference type="GO" id="GO:0035435">
    <property type="term" value="P:phosphate ion transmembrane transport"/>
    <property type="evidence" value="ECO:0007669"/>
    <property type="project" value="InterPro"/>
</dbReference>
<dbReference type="Pfam" id="PF00005">
    <property type="entry name" value="ABC_tran"/>
    <property type="match status" value="1"/>
</dbReference>
<evidence type="ECO:0000313" key="6">
    <source>
        <dbReference type="Proteomes" id="UP000001304"/>
    </source>
</evidence>
<feature type="domain" description="ABC transporter" evidence="4">
    <location>
        <begin position="6"/>
        <end position="249"/>
    </location>
</feature>
<dbReference type="InterPro" id="IPR005670">
    <property type="entry name" value="PstB-like"/>
</dbReference>
<evidence type="ECO:0000256" key="2">
    <source>
        <dbReference type="ARBA" id="ARBA00022741"/>
    </source>
</evidence>
<dbReference type="Gene3D" id="3.40.50.300">
    <property type="entry name" value="P-loop containing nucleotide triphosphate hydrolases"/>
    <property type="match status" value="1"/>
</dbReference>
<dbReference type="PANTHER" id="PTHR43423">
    <property type="entry name" value="ABC TRANSPORTER I FAMILY MEMBER 17"/>
    <property type="match status" value="1"/>
</dbReference>
<keyword evidence="5" id="KW-0378">Hydrolase</keyword>
<dbReference type="GO" id="GO:0005524">
    <property type="term" value="F:ATP binding"/>
    <property type="evidence" value="ECO:0007669"/>
    <property type="project" value="UniProtKB-KW"/>
</dbReference>
<dbReference type="PROSITE" id="PS00211">
    <property type="entry name" value="ABC_TRANSPORTER_1"/>
    <property type="match status" value="1"/>
</dbReference>
<dbReference type="SUPFAM" id="SSF52540">
    <property type="entry name" value="P-loop containing nucleoside triphosphate hydrolases"/>
    <property type="match status" value="1"/>
</dbReference>
<dbReference type="InterPro" id="IPR027417">
    <property type="entry name" value="P-loop_NTPase"/>
</dbReference>
<dbReference type="SMART" id="SM00382">
    <property type="entry name" value="AAA"/>
    <property type="match status" value="1"/>
</dbReference>
<dbReference type="AlphaFoldDB" id="E0SR51"/>
<evidence type="ECO:0000313" key="5">
    <source>
        <dbReference type="EMBL" id="ADM27200.1"/>
    </source>
</evidence>
<keyword evidence="6" id="KW-1185">Reference proteome</keyword>
<evidence type="ECO:0000256" key="3">
    <source>
        <dbReference type="ARBA" id="ARBA00022840"/>
    </source>
</evidence>
<keyword evidence="1" id="KW-0813">Transport</keyword>
<dbReference type="PANTHER" id="PTHR43423:SF1">
    <property type="entry name" value="ABC TRANSPORTER I FAMILY MEMBER 17"/>
    <property type="match status" value="1"/>
</dbReference>
<protein>
    <submittedName>
        <fullName evidence="5">Phosphate ABC transporter ATP-binding protein, PhoT family</fullName>
        <ecNumber evidence="5">3.6.3.27</ecNumber>
    </submittedName>
</protein>
<keyword evidence="2" id="KW-0547">Nucleotide-binding</keyword>
<dbReference type="PROSITE" id="PS50893">
    <property type="entry name" value="ABC_TRANSPORTER_2"/>
    <property type="match status" value="1"/>
</dbReference>
<dbReference type="Proteomes" id="UP000001304">
    <property type="component" value="Chromosome"/>
</dbReference>